<dbReference type="Proteomes" id="UP000292385">
    <property type="component" value="Unassembled WGS sequence"/>
</dbReference>
<feature type="compositionally biased region" description="Low complexity" evidence="1">
    <location>
        <begin position="70"/>
        <end position="81"/>
    </location>
</feature>
<feature type="compositionally biased region" description="Low complexity" evidence="1">
    <location>
        <begin position="44"/>
        <end position="60"/>
    </location>
</feature>
<feature type="region of interest" description="Disordered" evidence="1">
    <location>
        <begin position="36"/>
        <end position="87"/>
    </location>
</feature>
<reference evidence="2 3" key="1">
    <citation type="submission" date="2019-02" db="EMBL/GenBank/DDBJ databases">
        <title>Kribbella capetownensis sp. nov. and Kribbella speibonae sp. nov., isolated from soil.</title>
        <authorList>
            <person name="Curtis S.M."/>
            <person name="Norton I."/>
            <person name="Everest G.J."/>
            <person name="Meyers P.R."/>
        </authorList>
    </citation>
    <scope>NUCLEOTIDE SEQUENCE [LARGE SCALE GENOMIC DNA]</scope>
    <source>
        <strain evidence="2 3">SK5</strain>
    </source>
</reference>
<gene>
    <name evidence="2" type="ORF">E0H58_31690</name>
</gene>
<protein>
    <submittedName>
        <fullName evidence="2">Uncharacterized protein</fullName>
    </submittedName>
</protein>
<evidence type="ECO:0000256" key="1">
    <source>
        <dbReference type="SAM" id="MobiDB-lite"/>
    </source>
</evidence>
<keyword evidence="3" id="KW-1185">Reference proteome</keyword>
<evidence type="ECO:0000313" key="3">
    <source>
        <dbReference type="Proteomes" id="UP000292385"/>
    </source>
</evidence>
<dbReference type="RefSeq" id="WP_131466563.1">
    <property type="nucleotide sequence ID" value="NZ_SJJY01000008.1"/>
</dbReference>
<comment type="caution">
    <text evidence="2">The sequence shown here is derived from an EMBL/GenBank/DDBJ whole genome shotgun (WGS) entry which is preliminary data.</text>
</comment>
<dbReference type="EMBL" id="SJJY01000008">
    <property type="protein sequence ID" value="TCC19470.1"/>
    <property type="molecule type" value="Genomic_DNA"/>
</dbReference>
<evidence type="ECO:0000313" key="2">
    <source>
        <dbReference type="EMBL" id="TCC19470.1"/>
    </source>
</evidence>
<sequence length="394" mass="40453">MRVQNGRLVALVAAVAVAAVTGGGALAWRQGPQANAEADAAPLSSSPTTATSTPTKTPTPTAKPTPAPSSTPSSIPSTKPTVGPVKTKIDLKKLTTGRTPQITYLSGRTIRGGAGEDVKVPGTTDIQEVARLGGSSLAVVTKGFGNEMLTIDSEGNVTRRTPDITQIVTTDDGSAAAYAGTKRKDTGEETAGATIYAEQAEGQGGLQKITVPDIWNTTLEAYVNGKVYFDASTAQDGPSALYEWTPGESKAALLKSIPSALAVSSTGTAGSLTTLADQSSCSSLLTVPAGKRLWRTCDYMITGFTPDGATVIGGSKYQDGYGDGIAVVLDAKNGSLLHEWSGVFRQAIPEDDQHLLLLADDGDETPASIVRCTITTGACELATPLAKGQLLIGA</sequence>
<name>A0ABY1ZXG1_9ACTN</name>
<accession>A0ABY1ZXG1</accession>
<organism evidence="2 3">
    <name type="scientific">Kribbella speibonae</name>
    <dbReference type="NCBI Taxonomy" id="1572660"/>
    <lineage>
        <taxon>Bacteria</taxon>
        <taxon>Bacillati</taxon>
        <taxon>Actinomycetota</taxon>
        <taxon>Actinomycetes</taxon>
        <taxon>Propionibacteriales</taxon>
        <taxon>Kribbellaceae</taxon>
        <taxon>Kribbella</taxon>
    </lineage>
</organism>
<proteinExistence type="predicted"/>